<keyword evidence="5" id="KW-0946">Virion</keyword>
<dbReference type="GO" id="GO:0098027">
    <property type="term" value="C:virus tail, sheath"/>
    <property type="evidence" value="ECO:0007669"/>
    <property type="project" value="UniProtKB-KW"/>
</dbReference>
<reference evidence="9 10" key="1">
    <citation type="journal article" date="2014" name="Genome Announc.">
        <title>Complete Genome Sequence of the Novel Giant Pseudomonas Phage PaBG.</title>
        <authorList>
            <person name="Sykilinda N.N."/>
            <person name="Bondar A.A."/>
            <person name="Gorshkova A.S."/>
            <person name="Kurochkina L.P."/>
            <person name="Kulikov E.E."/>
            <person name="Shneider M.M."/>
            <person name="Kadykov V.A."/>
            <person name="Solovjeva N.V."/>
            <person name="Kabilov M.R."/>
            <person name="Mesyanzhinov V.V."/>
            <person name="Vlassov V.V."/>
            <person name="Drukker V.V."/>
            <person name="Miroshnikov K.A."/>
        </authorList>
    </citation>
    <scope>NUCLEOTIDE SEQUENCE [LARGE SCALE GENOMIC DNA]</scope>
</reference>
<protein>
    <submittedName>
        <fullName evidence="9">Tail sheath protein</fullName>
    </submittedName>
</protein>
<dbReference type="PANTHER" id="PTHR35861">
    <property type="match status" value="1"/>
</dbReference>
<dbReference type="Proteomes" id="UP000015545">
    <property type="component" value="Segment"/>
</dbReference>
<dbReference type="Gene3D" id="3.40.50.11780">
    <property type="match status" value="2"/>
</dbReference>
<dbReference type="InterPro" id="IPR035089">
    <property type="entry name" value="Phage_sheath_subtilisin"/>
</dbReference>
<keyword evidence="5" id="KW-1229">Viral tail sheath protein</keyword>
<proteinExistence type="inferred from homology"/>
<dbReference type="RefSeq" id="YP_008433407.1">
    <property type="nucleotide sequence ID" value="NC_022096.1"/>
</dbReference>
<dbReference type="KEGG" id="vg:16574762"/>
<accession>S5VZH4</accession>
<evidence type="ECO:0000256" key="3">
    <source>
        <dbReference type="ARBA" id="ARBA00022732"/>
    </source>
</evidence>
<gene>
    <name evidence="9" type="ORF">PaBG_00076</name>
</gene>
<evidence type="ECO:0000313" key="9">
    <source>
        <dbReference type="EMBL" id="AGS81960.1"/>
    </source>
</evidence>
<dbReference type="GO" id="GO:0099000">
    <property type="term" value="P:symbiont genome ejection through host cell envelope, contractile tail mechanism"/>
    <property type="evidence" value="ECO:0007669"/>
    <property type="project" value="UniProtKB-KW"/>
</dbReference>
<keyword evidence="2" id="KW-1162">Viral penetration into host cytoplasm</keyword>
<evidence type="ECO:0000256" key="5">
    <source>
        <dbReference type="ARBA" id="ARBA00023003"/>
    </source>
</evidence>
<name>S5VZH4_9CAUD</name>
<keyword evidence="4" id="KW-1242">Viral contractile tail ejection system</keyword>
<evidence type="ECO:0000259" key="8">
    <source>
        <dbReference type="Pfam" id="PF04984"/>
    </source>
</evidence>
<evidence type="ECO:0000256" key="2">
    <source>
        <dbReference type="ARBA" id="ARBA00022595"/>
    </source>
</evidence>
<sequence length="528" mass="57928">MLNNGSSSSAGVYGAIDDQSVRGVAVSSSIGAMVGPSKRGPVGVPTLTVDKKNFRSKFGAPDAKLTFAHFCAEQFLSEASQLYYLRVARNAKFGSVRIATVNEFATIQNSVEGFDTPDDYSFNENDVLFLYAADPGNWNNDLRIVAYPDTSDIANELFVLDVYEGSATIAVESYRATLRETVDGYGRQLSIEDQLEQKSSRLRARVNRDHPKYRDNERVRLVNSVIAGDLTHGNDGDAITMDDIIDGWDAYADTEEITVTLLINGGYASPAVHLKMAEVAEQRGDAFAILDMPSDFQSTQQAVAYRRNTLNLSSSFAGIYTPDLSITNEDNVTIFCPPSGYVAACYARTDRVAAEWFAPAGVTRGKILANGVRQVYKQGDRDTLDQNQVNFIHKMPNYGLVLWSQETLQGFASALSNIHVRRLMNSLMAQLKIAALAGVFEQNDATLRLQLSGIAEDILGPVKRGRGLYGYEIICDSSNNPPELEASGDCVLDVYVDPMMIAKRIHLNAIVPRTGQIQYAISVNDRTQ</sequence>
<keyword evidence="7" id="KW-1160">Virus entry into host cell</keyword>
<dbReference type="OrthoDB" id="879at10239"/>
<evidence type="ECO:0000256" key="6">
    <source>
        <dbReference type="ARBA" id="ARBA00023009"/>
    </source>
</evidence>
<dbReference type="EMBL" id="KF147891">
    <property type="protein sequence ID" value="AGS81960.1"/>
    <property type="molecule type" value="Genomic_DNA"/>
</dbReference>
<dbReference type="PANTHER" id="PTHR35861:SF1">
    <property type="entry name" value="PHAGE TAIL SHEATH PROTEIN"/>
    <property type="match status" value="1"/>
</dbReference>
<evidence type="ECO:0000313" key="10">
    <source>
        <dbReference type="Proteomes" id="UP000015545"/>
    </source>
</evidence>
<evidence type="ECO:0000256" key="7">
    <source>
        <dbReference type="ARBA" id="ARBA00023296"/>
    </source>
</evidence>
<keyword evidence="6" id="KW-1171">Viral genome ejection through host cell envelope</keyword>
<evidence type="ECO:0000256" key="4">
    <source>
        <dbReference type="ARBA" id="ARBA00022766"/>
    </source>
</evidence>
<keyword evidence="10" id="KW-1185">Reference proteome</keyword>
<evidence type="ECO:0000256" key="1">
    <source>
        <dbReference type="ARBA" id="ARBA00008005"/>
    </source>
</evidence>
<comment type="similarity">
    <text evidence="1">Belongs to the myoviridae tail sheath protein family.</text>
</comment>
<dbReference type="Pfam" id="PF04984">
    <property type="entry name" value="Phage_sheath_1"/>
    <property type="match status" value="1"/>
</dbReference>
<dbReference type="GeneID" id="16574762"/>
<keyword evidence="3" id="KW-1227">Viral tail protein</keyword>
<dbReference type="InterPro" id="IPR052042">
    <property type="entry name" value="Tail_sheath_structural"/>
</dbReference>
<feature type="domain" description="Tail sheath protein subtilisin-like" evidence="8">
    <location>
        <begin position="238"/>
        <end position="405"/>
    </location>
</feature>
<organism evidence="9 10">
    <name type="scientific">Pseudomonas phage PaBG</name>
    <dbReference type="NCBI Taxonomy" id="1335230"/>
    <lineage>
        <taxon>Viruses</taxon>
        <taxon>Duplodnaviria</taxon>
        <taxon>Heunggongvirae</taxon>
        <taxon>Uroviricota</taxon>
        <taxon>Caudoviricetes</taxon>
        <taxon>Baikalvirus</taxon>
        <taxon>Baikalvirus PaBG</taxon>
    </lineage>
</organism>